<dbReference type="GO" id="GO:0005737">
    <property type="term" value="C:cytoplasm"/>
    <property type="evidence" value="ECO:0007669"/>
    <property type="project" value="TreeGrafter"/>
</dbReference>
<dbReference type="Pfam" id="PF00251">
    <property type="entry name" value="Glyco_hydro_32N"/>
    <property type="match status" value="1"/>
</dbReference>
<dbReference type="OrthoDB" id="202537at2759"/>
<dbReference type="Pfam" id="PF08244">
    <property type="entry name" value="Glyco_hydro_32C"/>
    <property type="match status" value="1"/>
</dbReference>
<organism evidence="8 9">
    <name type="scientific">Ustilago trichophora</name>
    <dbReference type="NCBI Taxonomy" id="86804"/>
    <lineage>
        <taxon>Eukaryota</taxon>
        <taxon>Fungi</taxon>
        <taxon>Dikarya</taxon>
        <taxon>Basidiomycota</taxon>
        <taxon>Ustilaginomycotina</taxon>
        <taxon>Ustilaginomycetes</taxon>
        <taxon>Ustilaginales</taxon>
        <taxon>Ustilaginaceae</taxon>
        <taxon>Ustilago</taxon>
    </lineage>
</organism>
<accession>A0A5C3EQD1</accession>
<dbReference type="AlphaFoldDB" id="A0A5C3EQD1"/>
<sequence>MSPVSTQDLFASFSGNMHATHASLFESAQKLSATQNGAHDTVRPTQLSMSQSLSLPLPDSHPSSESSSLSSPISSSFAAACAPSDSPSSEILPTSTPASSGAPSPLDELRESDMLKTGAEAHASTSHSQQRKLLFDQWRPSSHLLGPRGWINDPCGPSYDPRTRLYHLWYQWNPHASTWGSICWGHAYSSDMIHWTSRPEPVLVPGGNHDSEGVFTGCVLQRSPLGTAQQAQETGEMTAIYTAVSKLPIHHTLPYNYGSEKVVLSTSTDGGQTWVPHGVVLKGPPEHLDVISWRDPYIAPWPLLDTLLGRSSETPGLYALIAGGIKDTTPTTFAYSINPTDLSQWTYIGTLSHVGRNNKAAPYGIDLGKNWEVANFFTITDKASSSSSSSSSSSAEYLLINVEGCEEPGPARAPVYMRLDLLAPLAEQDEIRLQPAHVGLLDHGCLYAASSFHDPQHDRRIMWGWITEDDLPEDYYDTQGWAGLISLPRELFHHPASSELGIRPAQEVYKLRQGAQQIKFVAEKSQPLSTSSSSSPVRVELDRVALGGGSALEAARIEAVASRSYEIEMELNRIQPGLVVAHNNDLSTATLIYISEAGQLVVDRSRSSGKSSIIAKGINVNTCTLTAPVSSHSGASHKLRLFVDNSVLEIFVNDLVALSTRVYPDAEDCGLSILLQPGKVALDEVNVWQGLDRAIVA</sequence>
<dbReference type="GO" id="GO:0005987">
    <property type="term" value="P:sucrose catabolic process"/>
    <property type="evidence" value="ECO:0007669"/>
    <property type="project" value="TreeGrafter"/>
</dbReference>
<dbReference type="InterPro" id="IPR001362">
    <property type="entry name" value="Glyco_hydro_32"/>
</dbReference>
<keyword evidence="9" id="KW-1185">Reference proteome</keyword>
<evidence type="ECO:0000256" key="1">
    <source>
        <dbReference type="ARBA" id="ARBA00009902"/>
    </source>
</evidence>
<dbReference type="Gene3D" id="2.115.10.20">
    <property type="entry name" value="Glycosyl hydrolase domain, family 43"/>
    <property type="match status" value="1"/>
</dbReference>
<evidence type="ECO:0000313" key="9">
    <source>
        <dbReference type="Proteomes" id="UP000324022"/>
    </source>
</evidence>
<dbReference type="InterPro" id="IPR013320">
    <property type="entry name" value="ConA-like_dom_sf"/>
</dbReference>
<evidence type="ECO:0000256" key="5">
    <source>
        <dbReference type="SAM" id="MobiDB-lite"/>
    </source>
</evidence>
<dbReference type="InterPro" id="IPR013189">
    <property type="entry name" value="Glyco_hydro_32_C"/>
</dbReference>
<evidence type="ECO:0000313" key="8">
    <source>
        <dbReference type="EMBL" id="SPO32632.1"/>
    </source>
</evidence>
<feature type="region of interest" description="Disordered" evidence="5">
    <location>
        <begin position="46"/>
        <end position="108"/>
    </location>
</feature>
<dbReference type="PANTHER" id="PTHR42800">
    <property type="entry name" value="EXOINULINASE INUD (AFU_ORTHOLOGUE AFUA_5G00480)"/>
    <property type="match status" value="1"/>
</dbReference>
<reference evidence="8 9" key="1">
    <citation type="submission" date="2018-03" db="EMBL/GenBank/DDBJ databases">
        <authorList>
            <person name="Guldener U."/>
        </authorList>
    </citation>
    <scope>NUCLEOTIDE SEQUENCE [LARGE SCALE GENOMIC DNA]</scope>
    <source>
        <strain evidence="8 9">NBRC100155</strain>
    </source>
</reference>
<proteinExistence type="inferred from homology"/>
<dbReference type="InterPro" id="IPR013148">
    <property type="entry name" value="Glyco_hydro_32_N"/>
</dbReference>
<dbReference type="GO" id="GO:0004575">
    <property type="term" value="F:sucrose alpha-glucosidase activity"/>
    <property type="evidence" value="ECO:0007669"/>
    <property type="project" value="TreeGrafter"/>
</dbReference>
<evidence type="ECO:0000256" key="4">
    <source>
        <dbReference type="RuleBase" id="RU362110"/>
    </source>
</evidence>
<name>A0A5C3EQD1_9BASI</name>
<feature type="domain" description="Glycosyl hydrolase family 32 C-terminal" evidence="7">
    <location>
        <begin position="507"/>
        <end position="689"/>
    </location>
</feature>
<protein>
    <submittedName>
        <fullName evidence="8">Related to Sucrose-6-phosphate hydrolase</fullName>
    </submittedName>
</protein>
<dbReference type="Proteomes" id="UP000324022">
    <property type="component" value="Unassembled WGS sequence"/>
</dbReference>
<dbReference type="EMBL" id="OOIN01000047">
    <property type="protein sequence ID" value="SPO32632.1"/>
    <property type="molecule type" value="Genomic_DNA"/>
</dbReference>
<dbReference type="SUPFAM" id="SSF49899">
    <property type="entry name" value="Concanavalin A-like lectins/glucanases"/>
    <property type="match status" value="1"/>
</dbReference>
<keyword evidence="2 4" id="KW-0378">Hydrolase</keyword>
<dbReference type="SUPFAM" id="SSF75005">
    <property type="entry name" value="Arabinanase/levansucrase/invertase"/>
    <property type="match status" value="1"/>
</dbReference>
<gene>
    <name evidence="8" type="ORF">UTRI_04376</name>
</gene>
<feature type="domain" description="Glycosyl hydrolase family 32 N-terminal" evidence="6">
    <location>
        <begin position="143"/>
        <end position="494"/>
    </location>
</feature>
<dbReference type="SMART" id="SM00640">
    <property type="entry name" value="Glyco_32"/>
    <property type="match status" value="1"/>
</dbReference>
<feature type="compositionally biased region" description="Low complexity" evidence="5">
    <location>
        <begin position="47"/>
        <end position="105"/>
    </location>
</feature>
<evidence type="ECO:0000256" key="3">
    <source>
        <dbReference type="ARBA" id="ARBA00023295"/>
    </source>
</evidence>
<dbReference type="InterPro" id="IPR023296">
    <property type="entry name" value="Glyco_hydro_beta-prop_sf"/>
</dbReference>
<dbReference type="Gene3D" id="2.60.120.560">
    <property type="entry name" value="Exo-inulinase, domain 1"/>
    <property type="match status" value="1"/>
</dbReference>
<keyword evidence="3 4" id="KW-0326">Glycosidase</keyword>
<dbReference type="PANTHER" id="PTHR42800:SF3">
    <property type="entry name" value="GLYCOSYL HYDROLASE FAMILY 32 N-TERMINAL DOMAIN-CONTAINING PROTEIN"/>
    <property type="match status" value="1"/>
</dbReference>
<dbReference type="CDD" id="cd18621">
    <property type="entry name" value="GH32_XdINV-like"/>
    <property type="match status" value="1"/>
</dbReference>
<evidence type="ECO:0000259" key="6">
    <source>
        <dbReference type="Pfam" id="PF00251"/>
    </source>
</evidence>
<evidence type="ECO:0000259" key="7">
    <source>
        <dbReference type="Pfam" id="PF08244"/>
    </source>
</evidence>
<comment type="similarity">
    <text evidence="1 4">Belongs to the glycosyl hydrolase 32 family.</text>
</comment>
<evidence type="ECO:0000256" key="2">
    <source>
        <dbReference type="ARBA" id="ARBA00022801"/>
    </source>
</evidence>